<dbReference type="AlphaFoldDB" id="A0A554NAN6"/>
<comment type="caution">
    <text evidence="3">The sequence shown here is derived from an EMBL/GenBank/DDBJ whole genome shotgun (WGS) entry which is preliminary data.</text>
</comment>
<evidence type="ECO:0000313" key="4">
    <source>
        <dbReference type="Proteomes" id="UP000319894"/>
    </source>
</evidence>
<dbReference type="GO" id="GO:0033356">
    <property type="term" value="P:UDP-L-arabinose metabolic process"/>
    <property type="evidence" value="ECO:0007669"/>
    <property type="project" value="TreeGrafter"/>
</dbReference>
<reference evidence="3 4" key="1">
    <citation type="submission" date="2018-06" db="EMBL/GenBank/DDBJ databases">
        <title>Natronomonas sp. F16-60 a new haloarchaeon isolated from a solar saltern of Isla Cristina, Huelva, Spain.</title>
        <authorList>
            <person name="Duran-Viseras A."/>
            <person name="Sanchez-Porro C."/>
            <person name="Ventosa A."/>
        </authorList>
    </citation>
    <scope>NUCLEOTIDE SEQUENCE [LARGE SCALE GENOMIC DNA]</scope>
    <source>
        <strain evidence="3 4">F16-60</strain>
    </source>
</reference>
<dbReference type="GO" id="GO:0005829">
    <property type="term" value="C:cytosol"/>
    <property type="evidence" value="ECO:0007669"/>
    <property type="project" value="TreeGrafter"/>
</dbReference>
<dbReference type="RefSeq" id="WP_144261867.1">
    <property type="nucleotide sequence ID" value="NZ_QMDX01000004.1"/>
</dbReference>
<name>A0A554NAN6_9EURY</name>
<accession>A0A554NAN6</accession>
<dbReference type="InterPro" id="IPR037595">
    <property type="entry name" value="RGP_fam"/>
</dbReference>
<dbReference type="PANTHER" id="PTHR31682:SF44">
    <property type="entry name" value="UDP-ARABINOPYRANOSE MUTASE 3"/>
    <property type="match status" value="1"/>
</dbReference>
<sequence>MSVHTAGETPDTCVVVPTIREYECVREYVANAREYGHADRLLFVLVTEDFCDADAMRAMLDDLDVAGVVFDESDRHDWYAEHGIGDYDHVVPAASHAQTSFGLLYLWAHDFEFGFFIDDDTLPHGTDFFGGHYRNLSYEGSITQVRSADDEERWVNVLHQNFDEHGLYPRGYPYAAMGGGHESETVDLARGDVVASQGLWTNVPDLDAVRILMDGDLQGQAQTRTTAADYGEDFLVAPGHYTTVCSMNLAFRREVVPAFYQLPMDDNGWDVGRFDDIWSGVFLKRAADVLGKRVLTGTPLCEHNKAPRSTFDDLNNEVPALELNEHVWEVVDDVGGDADTFRGAFAAMADALADGGFEAWTNSDFLTFVGEHMRDWLDCLDALDAGRPVPSAAAPAVAETGGEADD</sequence>
<dbReference type="OrthoDB" id="296676at2157"/>
<dbReference type="Proteomes" id="UP000319894">
    <property type="component" value="Unassembled WGS sequence"/>
</dbReference>
<dbReference type="GO" id="GO:0052691">
    <property type="term" value="F:UDP-arabinopyranose mutase activity"/>
    <property type="evidence" value="ECO:0007669"/>
    <property type="project" value="TreeGrafter"/>
</dbReference>
<comment type="subcellular location">
    <subcellularLocation>
        <location evidence="1">Golgi apparatus</location>
    </subcellularLocation>
</comment>
<keyword evidence="4" id="KW-1185">Reference proteome</keyword>
<gene>
    <name evidence="3" type="ORF">DP107_09260</name>
</gene>
<evidence type="ECO:0000256" key="2">
    <source>
        <dbReference type="ARBA" id="ARBA00023034"/>
    </source>
</evidence>
<dbReference type="InParanoid" id="A0A554NAN6"/>
<keyword evidence="2" id="KW-0333">Golgi apparatus</keyword>
<dbReference type="Pfam" id="PF03214">
    <property type="entry name" value="RGP"/>
    <property type="match status" value="1"/>
</dbReference>
<evidence type="ECO:0000256" key="1">
    <source>
        <dbReference type="ARBA" id="ARBA00004555"/>
    </source>
</evidence>
<proteinExistence type="predicted"/>
<protein>
    <submittedName>
        <fullName evidence="3">Alpha-1 4-glucan-protein synthase</fullName>
    </submittedName>
</protein>
<dbReference type="PANTHER" id="PTHR31682">
    <property type="entry name" value="UDP-ARABINOSE MUTASE"/>
    <property type="match status" value="1"/>
</dbReference>
<organism evidence="3 4">
    <name type="scientific">Haloglomus irregulare</name>
    <dbReference type="NCBI Taxonomy" id="2234134"/>
    <lineage>
        <taxon>Archaea</taxon>
        <taxon>Methanobacteriati</taxon>
        <taxon>Methanobacteriota</taxon>
        <taxon>Stenosarchaea group</taxon>
        <taxon>Halobacteria</taxon>
        <taxon>Halobacteriales</taxon>
        <taxon>Natronomonadaceae</taxon>
        <taxon>Haloglomus</taxon>
    </lineage>
</organism>
<evidence type="ECO:0000313" key="3">
    <source>
        <dbReference type="EMBL" id="TSD14415.1"/>
    </source>
</evidence>
<dbReference type="EMBL" id="QMDX01000004">
    <property type="protein sequence ID" value="TSD14415.1"/>
    <property type="molecule type" value="Genomic_DNA"/>
</dbReference>